<organism evidence="1">
    <name type="scientific">Citrobacter freundii</name>
    <dbReference type="NCBI Taxonomy" id="546"/>
    <lineage>
        <taxon>Bacteria</taxon>
        <taxon>Pseudomonadati</taxon>
        <taxon>Pseudomonadota</taxon>
        <taxon>Gammaproteobacteria</taxon>
        <taxon>Enterobacterales</taxon>
        <taxon>Enterobacteriaceae</taxon>
        <taxon>Citrobacter</taxon>
        <taxon>Citrobacter freundii complex</taxon>
    </lineage>
</organism>
<reference evidence="1" key="1">
    <citation type="submission" date="2020-10" db="EMBL/GenBank/DDBJ databases">
        <title>Complete sequence of plasmid pTTHS031_GES.</title>
        <authorList>
            <person name="Gomi R."/>
            <person name="Matsuda T."/>
        </authorList>
    </citation>
    <scope>NUCLEOTIDE SEQUENCE</scope>
    <source>
        <strain evidence="1">TTHS031</strain>
        <plasmid evidence="1">pTTHS031_GES</plasmid>
    </source>
</reference>
<protein>
    <submittedName>
        <fullName evidence="1">Uncharacterized protein</fullName>
    </submittedName>
</protein>
<geneLocation type="plasmid" evidence="1">
    <name>pTTHS031_GES</name>
</geneLocation>
<accession>A0A7R7I8F6</accession>
<keyword evidence="1" id="KW-0614">Plasmid</keyword>
<dbReference type="AlphaFoldDB" id="A0A7R7I8F6"/>
<sequence length="60" mass="6536">MMLARQFLAILMAEWGECQEGRASFRAENRQSGAADVRNPPAPAGFFSQVGYMGTVASRV</sequence>
<evidence type="ECO:0000313" key="1">
    <source>
        <dbReference type="EMBL" id="BCM23486.1"/>
    </source>
</evidence>
<name>A0A7R7I8F6_CITFR</name>
<proteinExistence type="predicted"/>
<dbReference type="EMBL" id="LC589514">
    <property type="protein sequence ID" value="BCM23486.1"/>
    <property type="molecule type" value="Genomic_DNA"/>
</dbReference>